<keyword evidence="10" id="KW-1185">Reference proteome</keyword>
<evidence type="ECO:0000313" key="9">
    <source>
        <dbReference type="EMBL" id="QEL12812.1"/>
    </source>
</evidence>
<feature type="transmembrane region" description="Helical" evidence="7">
    <location>
        <begin position="268"/>
        <end position="289"/>
    </location>
</feature>
<keyword evidence="3" id="KW-1003">Cell membrane</keyword>
<feature type="transmembrane region" description="Helical" evidence="7">
    <location>
        <begin position="205"/>
        <end position="230"/>
    </location>
</feature>
<dbReference type="InterPro" id="IPR036259">
    <property type="entry name" value="MFS_trans_sf"/>
</dbReference>
<name>A0A5C1A1P0_9GAMM</name>
<feature type="transmembrane region" description="Helical" evidence="7">
    <location>
        <begin position="295"/>
        <end position="315"/>
    </location>
</feature>
<dbReference type="EMBL" id="CP043420">
    <property type="protein sequence ID" value="QEL12812.1"/>
    <property type="molecule type" value="Genomic_DNA"/>
</dbReference>
<comment type="subcellular location">
    <subcellularLocation>
        <location evidence="1">Cell membrane</location>
        <topology evidence="1">Multi-pass membrane protein</topology>
    </subcellularLocation>
</comment>
<dbReference type="GO" id="GO:0005886">
    <property type="term" value="C:plasma membrane"/>
    <property type="evidence" value="ECO:0007669"/>
    <property type="project" value="UniProtKB-SubCell"/>
</dbReference>
<dbReference type="Gene3D" id="1.20.1250.20">
    <property type="entry name" value="MFS general substrate transporter like domains"/>
    <property type="match status" value="1"/>
</dbReference>
<dbReference type="InterPro" id="IPR050171">
    <property type="entry name" value="MFS_Transporters"/>
</dbReference>
<feature type="transmembrane region" description="Helical" evidence="7">
    <location>
        <begin position="358"/>
        <end position="380"/>
    </location>
</feature>
<evidence type="ECO:0000256" key="5">
    <source>
        <dbReference type="ARBA" id="ARBA00022989"/>
    </source>
</evidence>
<dbReference type="OrthoDB" id="9810492at2"/>
<protein>
    <submittedName>
        <fullName evidence="9">MFS transporter</fullName>
    </submittedName>
</protein>
<dbReference type="InterPro" id="IPR005829">
    <property type="entry name" value="Sugar_transporter_CS"/>
</dbReference>
<feature type="transmembrane region" description="Helical" evidence="7">
    <location>
        <begin position="38"/>
        <end position="58"/>
    </location>
</feature>
<gene>
    <name evidence="9" type="ORF">FY550_09615</name>
</gene>
<evidence type="ECO:0000256" key="7">
    <source>
        <dbReference type="SAM" id="Phobius"/>
    </source>
</evidence>
<reference evidence="9 10" key="1">
    <citation type="submission" date="2019-08" db="EMBL/GenBank/DDBJ databases">
        <title>Complete genome sequence of Kushneria sp. YCWA18, a halophilic phosphate-solubilizing bacterium isolated from Daqiao saltern in China.</title>
        <authorList>
            <person name="Du G.-X."/>
            <person name="Qu L.-Y."/>
        </authorList>
    </citation>
    <scope>NUCLEOTIDE SEQUENCE [LARGE SCALE GENOMIC DNA]</scope>
    <source>
        <strain evidence="9 10">YCWA18</strain>
    </source>
</reference>
<accession>A0A5C1A1P0</accession>
<dbReference type="PANTHER" id="PTHR23517">
    <property type="entry name" value="RESISTANCE PROTEIN MDTM, PUTATIVE-RELATED-RELATED"/>
    <property type="match status" value="1"/>
</dbReference>
<organism evidence="9 10">
    <name type="scientific">Kushneria phosphatilytica</name>
    <dbReference type="NCBI Taxonomy" id="657387"/>
    <lineage>
        <taxon>Bacteria</taxon>
        <taxon>Pseudomonadati</taxon>
        <taxon>Pseudomonadota</taxon>
        <taxon>Gammaproteobacteria</taxon>
        <taxon>Oceanospirillales</taxon>
        <taxon>Halomonadaceae</taxon>
        <taxon>Kushneria</taxon>
    </lineage>
</organism>
<evidence type="ECO:0000256" key="4">
    <source>
        <dbReference type="ARBA" id="ARBA00022692"/>
    </source>
</evidence>
<dbReference type="Proteomes" id="UP000322553">
    <property type="component" value="Chromosome"/>
</dbReference>
<dbReference type="GO" id="GO:0022857">
    <property type="term" value="F:transmembrane transporter activity"/>
    <property type="evidence" value="ECO:0007669"/>
    <property type="project" value="InterPro"/>
</dbReference>
<dbReference type="SUPFAM" id="SSF103473">
    <property type="entry name" value="MFS general substrate transporter"/>
    <property type="match status" value="1"/>
</dbReference>
<evidence type="ECO:0000313" key="10">
    <source>
        <dbReference type="Proteomes" id="UP000322553"/>
    </source>
</evidence>
<evidence type="ECO:0000256" key="3">
    <source>
        <dbReference type="ARBA" id="ARBA00022475"/>
    </source>
</evidence>
<dbReference type="InterPro" id="IPR020846">
    <property type="entry name" value="MFS_dom"/>
</dbReference>
<dbReference type="AlphaFoldDB" id="A0A5C1A1P0"/>
<evidence type="ECO:0000256" key="2">
    <source>
        <dbReference type="ARBA" id="ARBA00022448"/>
    </source>
</evidence>
<evidence type="ECO:0000259" key="8">
    <source>
        <dbReference type="PROSITE" id="PS50850"/>
    </source>
</evidence>
<feature type="transmembrane region" description="Helical" evidence="7">
    <location>
        <begin position="236"/>
        <end position="256"/>
    </location>
</feature>
<dbReference type="PANTHER" id="PTHR23517:SF13">
    <property type="entry name" value="MAJOR FACILITATOR SUPERFAMILY MFS_1"/>
    <property type="match status" value="1"/>
</dbReference>
<feature type="transmembrane region" description="Helical" evidence="7">
    <location>
        <begin position="129"/>
        <end position="150"/>
    </location>
</feature>
<dbReference type="PROSITE" id="PS00216">
    <property type="entry name" value="SUGAR_TRANSPORT_1"/>
    <property type="match status" value="1"/>
</dbReference>
<keyword evidence="6 7" id="KW-0472">Membrane</keyword>
<dbReference type="KEGG" id="kuy:FY550_09615"/>
<feature type="transmembrane region" description="Helical" evidence="7">
    <location>
        <begin position="95"/>
        <end position="117"/>
    </location>
</feature>
<dbReference type="InterPro" id="IPR011701">
    <property type="entry name" value="MFS"/>
</dbReference>
<evidence type="ECO:0000256" key="1">
    <source>
        <dbReference type="ARBA" id="ARBA00004651"/>
    </source>
</evidence>
<keyword evidence="2" id="KW-0813">Transport</keyword>
<dbReference type="PROSITE" id="PS50850">
    <property type="entry name" value="MFS"/>
    <property type="match status" value="1"/>
</dbReference>
<feature type="transmembrane region" description="Helical" evidence="7">
    <location>
        <begin position="156"/>
        <end position="176"/>
    </location>
</feature>
<feature type="domain" description="Major facilitator superfamily (MFS) profile" evidence="8">
    <location>
        <begin position="4"/>
        <end position="384"/>
    </location>
</feature>
<sequence length="392" mass="40965">MSRGWLAITLAFLVTMIGTTLPTPLYPIYQQRYEFSEVMITVIFATYALGVMGALLITGRWSDRLGRRPMLLAGLGVALLSSFCFLMAQGLGLLLLGRLLSGISAGIFTGTATVAVIEAVPERWQRHATLIATAANMGGLGMGPLLAGVAGEYLPWSLRLCYVMHLSLVVLAMVAVQRAPETVTQPARISLRPQRLALPEEVRGVFIPAAIAGFAGFNVLGLFTASAPAFMGEVLAIHNGAIVGAVVLLLFLGSIAGQWLQTHQRDRVRLATGCTVLAVGTALVGGSIALASMTLLLLGALVAGAGQGVVFRAGMGSVTAASPAEQRAGVASTLFIVFYVAISLPIVGIGLVTMMSGIRLAAILFAGLVVILTLWALALLKRRQSAGRASRA</sequence>
<keyword evidence="4 7" id="KW-0812">Transmembrane</keyword>
<evidence type="ECO:0000256" key="6">
    <source>
        <dbReference type="ARBA" id="ARBA00023136"/>
    </source>
</evidence>
<feature type="transmembrane region" description="Helical" evidence="7">
    <location>
        <begin position="327"/>
        <end position="352"/>
    </location>
</feature>
<dbReference type="Pfam" id="PF07690">
    <property type="entry name" value="MFS_1"/>
    <property type="match status" value="1"/>
</dbReference>
<feature type="transmembrane region" description="Helical" evidence="7">
    <location>
        <begin position="70"/>
        <end position="89"/>
    </location>
</feature>
<keyword evidence="5 7" id="KW-1133">Transmembrane helix</keyword>
<proteinExistence type="predicted"/>